<evidence type="ECO:0000256" key="3">
    <source>
        <dbReference type="ARBA" id="ARBA00022833"/>
    </source>
</evidence>
<feature type="coiled-coil region" evidence="5">
    <location>
        <begin position="65"/>
        <end position="120"/>
    </location>
</feature>
<name>A0A087UJC1_STEMI</name>
<feature type="non-terminal residue" evidence="8">
    <location>
        <position position="406"/>
    </location>
</feature>
<reference evidence="8 9" key="1">
    <citation type="submission" date="2013-11" db="EMBL/GenBank/DDBJ databases">
        <title>Genome sequencing of Stegodyphus mimosarum.</title>
        <authorList>
            <person name="Bechsgaard J."/>
        </authorList>
    </citation>
    <scope>NUCLEOTIDE SEQUENCE [LARGE SCALE GENOMIC DNA]</scope>
</reference>
<evidence type="ECO:0000256" key="2">
    <source>
        <dbReference type="ARBA" id="ARBA00022771"/>
    </source>
</evidence>
<sequence length="406" mass="45685">MEVLENNNHLKEAEPQPSGSGYGCRQDSNLGTSAVTKNKSETDVNLLVACKVQLSYEVVRWKTESLRLQKERDAARQKAKELDLAISKLSERTRELEGRLLSAEGENQKLRTKSTSVEEENVSLMRKISQSFNSYHSFPWAGGSSKPLFLSRHECVTKKDADPPQEDWKEVSQKLLEQMKQEMRELQEFSSQFSGQEKETSDVNIEEDENSSDYGELEDSLSNLFSNTTSLKHHLLEQRRKLQFLMSSINPGEAQSMQVNPKTTSAGSSQTLTNQEASSYFTKNKASSNKFPRPSDESCRVYFTKQLGGQQGLDKAVEQILKNGNIQLTQNDLNAGSHEQHTAAKLLTLQPDTTSDQETLIAEEDRVCPICQAPFGVVVSQKEFEEHVLDHLEVESASLLDQYVVL</sequence>
<dbReference type="Gene3D" id="6.20.250.40">
    <property type="match status" value="1"/>
</dbReference>
<dbReference type="InterPro" id="IPR041641">
    <property type="entry name" value="CALCOCO1/2_Zn_UBZ1"/>
</dbReference>
<evidence type="ECO:0000259" key="7">
    <source>
        <dbReference type="Pfam" id="PF18112"/>
    </source>
</evidence>
<evidence type="ECO:0000256" key="5">
    <source>
        <dbReference type="SAM" id="Coils"/>
    </source>
</evidence>
<evidence type="ECO:0000256" key="1">
    <source>
        <dbReference type="ARBA" id="ARBA00022723"/>
    </source>
</evidence>
<evidence type="ECO:0000313" key="8">
    <source>
        <dbReference type="EMBL" id="KFM77460.1"/>
    </source>
</evidence>
<dbReference type="AlphaFoldDB" id="A0A087UJC1"/>
<dbReference type="Proteomes" id="UP000054359">
    <property type="component" value="Unassembled WGS sequence"/>
</dbReference>
<keyword evidence="1" id="KW-0479">Metal-binding</keyword>
<accession>A0A087UJC1</accession>
<dbReference type="GO" id="GO:0008270">
    <property type="term" value="F:zinc ion binding"/>
    <property type="evidence" value="ECO:0007669"/>
    <property type="project" value="UniProtKB-KW"/>
</dbReference>
<dbReference type="EMBL" id="KK120075">
    <property type="protein sequence ID" value="KFM77460.1"/>
    <property type="molecule type" value="Genomic_DNA"/>
</dbReference>
<keyword evidence="4 5" id="KW-0175">Coiled coil</keyword>
<evidence type="ECO:0000313" key="9">
    <source>
        <dbReference type="Proteomes" id="UP000054359"/>
    </source>
</evidence>
<evidence type="ECO:0000256" key="4">
    <source>
        <dbReference type="ARBA" id="ARBA00023054"/>
    </source>
</evidence>
<evidence type="ECO:0000256" key="6">
    <source>
        <dbReference type="SAM" id="MobiDB-lite"/>
    </source>
</evidence>
<dbReference type="OrthoDB" id="6105729at2759"/>
<protein>
    <recommendedName>
        <fullName evidence="7">UBZ1-type domain-containing protein</fullName>
    </recommendedName>
</protein>
<gene>
    <name evidence="8" type="ORF">X975_00589</name>
</gene>
<keyword evidence="2" id="KW-0863">Zinc-finger</keyword>
<feature type="compositionally biased region" description="Acidic residues" evidence="6">
    <location>
        <begin position="204"/>
        <end position="217"/>
    </location>
</feature>
<dbReference type="OMA" id="SYEVVRW"/>
<feature type="region of interest" description="Disordered" evidence="6">
    <location>
        <begin position="186"/>
        <end position="217"/>
    </location>
</feature>
<proteinExistence type="predicted"/>
<feature type="region of interest" description="Disordered" evidence="6">
    <location>
        <begin position="253"/>
        <end position="273"/>
    </location>
</feature>
<dbReference type="CDD" id="cd21965">
    <property type="entry name" value="Zn-C2H2_CALCOCO1_TAX1BP1_like"/>
    <property type="match status" value="1"/>
</dbReference>
<feature type="domain" description="UBZ1-type" evidence="7">
    <location>
        <begin position="366"/>
        <end position="391"/>
    </location>
</feature>
<keyword evidence="3" id="KW-0862">Zinc</keyword>
<feature type="region of interest" description="Disordered" evidence="6">
    <location>
        <begin position="1"/>
        <end position="27"/>
    </location>
</feature>
<organism evidence="8 9">
    <name type="scientific">Stegodyphus mimosarum</name>
    <name type="common">African social velvet spider</name>
    <dbReference type="NCBI Taxonomy" id="407821"/>
    <lineage>
        <taxon>Eukaryota</taxon>
        <taxon>Metazoa</taxon>
        <taxon>Ecdysozoa</taxon>
        <taxon>Arthropoda</taxon>
        <taxon>Chelicerata</taxon>
        <taxon>Arachnida</taxon>
        <taxon>Araneae</taxon>
        <taxon>Araneomorphae</taxon>
        <taxon>Entelegynae</taxon>
        <taxon>Eresoidea</taxon>
        <taxon>Eresidae</taxon>
        <taxon>Stegodyphus</taxon>
    </lineage>
</organism>
<keyword evidence="9" id="KW-1185">Reference proteome</keyword>
<dbReference type="Pfam" id="PF18112">
    <property type="entry name" value="Zn-C2H2_12"/>
    <property type="match status" value="1"/>
</dbReference>